<comment type="caution">
    <text evidence="2">The sequence shown here is derived from an EMBL/GenBank/DDBJ whole genome shotgun (WGS) entry which is preliminary data.</text>
</comment>
<feature type="transmembrane region" description="Helical" evidence="1">
    <location>
        <begin position="66"/>
        <end position="90"/>
    </location>
</feature>
<organism evidence="2 3">
    <name type="scientific">Hydrogenophaga luteola</name>
    <dbReference type="NCBI Taxonomy" id="1591122"/>
    <lineage>
        <taxon>Bacteria</taxon>
        <taxon>Pseudomonadati</taxon>
        <taxon>Pseudomonadota</taxon>
        <taxon>Betaproteobacteria</taxon>
        <taxon>Burkholderiales</taxon>
        <taxon>Comamonadaceae</taxon>
        <taxon>Hydrogenophaga</taxon>
    </lineage>
</organism>
<keyword evidence="1" id="KW-1133">Transmembrane helix</keyword>
<keyword evidence="3" id="KW-1185">Reference proteome</keyword>
<evidence type="ECO:0000256" key="1">
    <source>
        <dbReference type="SAM" id="Phobius"/>
    </source>
</evidence>
<keyword evidence="1" id="KW-0472">Membrane</keyword>
<proteinExistence type="predicted"/>
<gene>
    <name evidence="2" type="ORF">ACFOPI_22745</name>
</gene>
<dbReference type="RefSeq" id="WP_382179275.1">
    <property type="nucleotide sequence ID" value="NZ_JBHRXX010000010.1"/>
</dbReference>
<dbReference type="EMBL" id="JBHRXX010000010">
    <property type="protein sequence ID" value="MFC3686428.1"/>
    <property type="molecule type" value="Genomic_DNA"/>
</dbReference>
<keyword evidence="1" id="KW-0812">Transmembrane</keyword>
<evidence type="ECO:0000313" key="2">
    <source>
        <dbReference type="EMBL" id="MFC3686428.1"/>
    </source>
</evidence>
<feature type="transmembrane region" description="Helical" evidence="1">
    <location>
        <begin position="37"/>
        <end position="54"/>
    </location>
</feature>
<feature type="transmembrane region" description="Helical" evidence="1">
    <location>
        <begin position="6"/>
        <end position="30"/>
    </location>
</feature>
<reference evidence="3" key="1">
    <citation type="journal article" date="2019" name="Int. J. Syst. Evol. Microbiol.">
        <title>The Global Catalogue of Microorganisms (GCM) 10K type strain sequencing project: providing services to taxonomists for standard genome sequencing and annotation.</title>
        <authorList>
            <consortium name="The Broad Institute Genomics Platform"/>
            <consortium name="The Broad Institute Genome Sequencing Center for Infectious Disease"/>
            <person name="Wu L."/>
            <person name="Ma J."/>
        </authorList>
    </citation>
    <scope>NUCLEOTIDE SEQUENCE [LARGE SCALE GENOMIC DNA]</scope>
    <source>
        <strain evidence="3">KCTC 42501</strain>
    </source>
</reference>
<evidence type="ECO:0000313" key="3">
    <source>
        <dbReference type="Proteomes" id="UP001595729"/>
    </source>
</evidence>
<accession>A0ABV7WDC0</accession>
<protein>
    <submittedName>
        <fullName evidence="2">Uncharacterized protein</fullName>
    </submittedName>
</protein>
<dbReference type="Proteomes" id="UP001595729">
    <property type="component" value="Unassembled WGS sequence"/>
</dbReference>
<sequence>MELLAVILGVSVSLAALAFLCVVGAALMVAVRTRLPGRFSVLLSVLVLPLWWVFEQLWGGSLELTFGPVAQLVSVIFYSAFAVVFSFGFVRMCRAFLAVSAVDSRDR</sequence>
<name>A0ABV7WDC0_9BURK</name>